<dbReference type="InterPro" id="IPR019261">
    <property type="entry name" value="PARG_cat_microbial"/>
</dbReference>
<dbReference type="Pfam" id="PF10021">
    <property type="entry name" value="PARG_cat_microb"/>
    <property type="match status" value="1"/>
</dbReference>
<dbReference type="PANTHER" id="PTHR35596:SF1">
    <property type="entry name" value="MICROBIAL-TYPE PARG CATALYTIC DOMAIN-CONTAINING PROTEIN"/>
    <property type="match status" value="1"/>
</dbReference>
<evidence type="ECO:0000256" key="1">
    <source>
        <dbReference type="SAM" id="MobiDB-lite"/>
    </source>
</evidence>
<dbReference type="AlphaFoldDB" id="J6ERM7"/>
<feature type="compositionally biased region" description="Low complexity" evidence="1">
    <location>
        <begin position="234"/>
        <end position="267"/>
    </location>
</feature>
<dbReference type="Proteomes" id="UP000002748">
    <property type="component" value="Unassembled WGS sequence"/>
</dbReference>
<proteinExistence type="predicted"/>
<dbReference type="InterPro" id="IPR012664">
    <property type="entry name" value="CHP02452"/>
</dbReference>
<accession>J6ERM7</accession>
<sequence>MFGAPRPPPSETRPNARADRNDHKAKPRNPSPQRPPEKLAKDSPRRASNRALAEENGRLTKRGYDVGNVHVDLQAYVARCKRLTRSYTVDDTERILTKQRALPHTTTTTFEVSSESSMAAAQRLAGHRTSTSTSGASSSACTSAPSNGRVCVLNFASARHVGGGYLTGAKAQEEDVCRVSGLYSSLLCAPDFYAAHKARGAENLRYSHRMVYSPDVPVFRDADRKSASGGSAGAAGASTSGSSPANAANGAGSSSRTPTQSTTSTTSGNALLPRPYMVDILTSPAPNATALRQNLPSAASNLEGILKERAGRILALALEHGAETIVLGAWGCGVFGNDLGTVLGVFKGWLEGELGGRLAKVVWAMNDDKGAGRALQAFPSATRV</sequence>
<feature type="compositionally biased region" description="Basic and acidic residues" evidence="1">
    <location>
        <begin position="35"/>
        <end position="45"/>
    </location>
</feature>
<evidence type="ECO:0000259" key="2">
    <source>
        <dbReference type="Pfam" id="PF10021"/>
    </source>
</evidence>
<feature type="region of interest" description="Disordered" evidence="1">
    <location>
        <begin position="1"/>
        <end position="56"/>
    </location>
</feature>
<dbReference type="OrthoDB" id="2596346at2759"/>
<dbReference type="InterPro" id="IPR043472">
    <property type="entry name" value="Macro_dom-like"/>
</dbReference>
<dbReference type="KEGG" id="tasa:A1Q1_04027"/>
<dbReference type="SUPFAM" id="SSF52949">
    <property type="entry name" value="Macro domain-like"/>
    <property type="match status" value="1"/>
</dbReference>
<feature type="region of interest" description="Disordered" evidence="1">
    <location>
        <begin position="223"/>
        <end position="271"/>
    </location>
</feature>
<dbReference type="EMBL" id="ALBS01000261">
    <property type="protein sequence ID" value="EJT47169.1"/>
    <property type="molecule type" value="Genomic_DNA"/>
</dbReference>
<evidence type="ECO:0000313" key="4">
    <source>
        <dbReference type="Proteomes" id="UP000002748"/>
    </source>
</evidence>
<name>J6ERM7_TRIAS</name>
<feature type="compositionally biased region" description="Pro residues" evidence="1">
    <location>
        <begin position="1"/>
        <end position="11"/>
    </location>
</feature>
<protein>
    <recommendedName>
        <fullName evidence="2">Microbial-type PARG catalytic domain-containing protein</fullName>
    </recommendedName>
</protein>
<organism evidence="3 4">
    <name type="scientific">Trichosporon asahii var. asahii (strain ATCC 90039 / CBS 2479 / JCM 2466 / KCTC 7840 / NBRC 103889/ NCYC 2677 / UAMH 7654)</name>
    <name type="common">Yeast</name>
    <dbReference type="NCBI Taxonomy" id="1186058"/>
    <lineage>
        <taxon>Eukaryota</taxon>
        <taxon>Fungi</taxon>
        <taxon>Dikarya</taxon>
        <taxon>Basidiomycota</taxon>
        <taxon>Agaricomycotina</taxon>
        <taxon>Tremellomycetes</taxon>
        <taxon>Trichosporonales</taxon>
        <taxon>Trichosporonaceae</taxon>
        <taxon>Trichosporon</taxon>
    </lineage>
</organism>
<dbReference type="HOGENOM" id="CLU_024412_4_1_1"/>
<evidence type="ECO:0000313" key="3">
    <source>
        <dbReference type="EMBL" id="EJT47169.1"/>
    </source>
</evidence>
<dbReference type="VEuPathDB" id="FungiDB:A1Q1_04027"/>
<feature type="domain" description="Microbial-type PARG catalytic" evidence="2">
    <location>
        <begin position="65"/>
        <end position="221"/>
    </location>
</feature>
<dbReference type="PANTHER" id="PTHR35596">
    <property type="entry name" value="DUF2263 DOMAIN-CONTAINING PROTEIN"/>
    <property type="match status" value="1"/>
</dbReference>
<gene>
    <name evidence="3" type="ORF">A1Q1_04027</name>
</gene>
<feature type="compositionally biased region" description="Basic and acidic residues" evidence="1">
    <location>
        <begin position="14"/>
        <end position="24"/>
    </location>
</feature>
<dbReference type="RefSeq" id="XP_014177879.1">
    <property type="nucleotide sequence ID" value="XM_014322404.1"/>
</dbReference>
<comment type="caution">
    <text evidence="3">The sequence shown here is derived from an EMBL/GenBank/DDBJ whole genome shotgun (WGS) entry which is preliminary data.</text>
</comment>
<dbReference type="GeneID" id="25987540"/>
<reference evidence="3 4" key="1">
    <citation type="journal article" date="2012" name="Eukaryot. Cell">
        <title>Draft genome sequence of CBS 2479, the standard type strain of Trichosporon asahii.</title>
        <authorList>
            <person name="Yang R.Y."/>
            <person name="Li H.T."/>
            <person name="Zhu H."/>
            <person name="Zhou G.P."/>
            <person name="Wang M."/>
            <person name="Wang L."/>
        </authorList>
    </citation>
    <scope>NUCLEOTIDE SEQUENCE [LARGE SCALE GENOMIC DNA]</scope>
    <source>
        <strain evidence="4">ATCC 90039 / CBS 2479 / JCM 2466 / KCTC 7840 / NCYC 2677 / UAMH 7654</strain>
    </source>
</reference>
<dbReference type="Gene3D" id="3.40.220.10">
    <property type="entry name" value="Leucine Aminopeptidase, subunit E, domain 1"/>
    <property type="match status" value="1"/>
</dbReference>
<dbReference type="NCBIfam" id="TIGR02452">
    <property type="entry name" value="TIGR02452 family protein"/>
    <property type="match status" value="2"/>
</dbReference>